<dbReference type="Pfam" id="PF01379">
    <property type="entry name" value="Porphobil_deam"/>
    <property type="match status" value="1"/>
</dbReference>
<dbReference type="Pfam" id="PF03900">
    <property type="entry name" value="Porphobil_deamC"/>
    <property type="match status" value="1"/>
</dbReference>
<dbReference type="SUPFAM" id="SSF54782">
    <property type="entry name" value="Porphobilinogen deaminase (hydroxymethylbilane synthase), C-terminal domain"/>
    <property type="match status" value="1"/>
</dbReference>
<dbReference type="FunFam" id="3.40.190.10:FF:000005">
    <property type="entry name" value="Porphobilinogen deaminase"/>
    <property type="match status" value="1"/>
</dbReference>
<dbReference type="EMBL" id="MT631461">
    <property type="protein sequence ID" value="QNO51122.1"/>
    <property type="molecule type" value="Genomic_DNA"/>
</dbReference>
<dbReference type="Gene3D" id="3.30.160.40">
    <property type="entry name" value="Porphobilinogen deaminase, C-terminal domain"/>
    <property type="match status" value="1"/>
</dbReference>
<feature type="domain" description="Porphobilinogen deaminase C-terminal" evidence="7">
    <location>
        <begin position="222"/>
        <end position="264"/>
    </location>
</feature>
<evidence type="ECO:0000256" key="3">
    <source>
        <dbReference type="ARBA" id="ARBA00022679"/>
    </source>
</evidence>
<dbReference type="GO" id="GO:0006783">
    <property type="term" value="P:heme biosynthetic process"/>
    <property type="evidence" value="ECO:0007669"/>
    <property type="project" value="TreeGrafter"/>
</dbReference>
<dbReference type="PIRSF" id="PIRSF001438">
    <property type="entry name" value="4pyrrol_synth_OHMeBilane_synth"/>
    <property type="match status" value="1"/>
</dbReference>
<dbReference type="InterPro" id="IPR000860">
    <property type="entry name" value="HemC"/>
</dbReference>
<dbReference type="PANTHER" id="PTHR11557">
    <property type="entry name" value="PORPHOBILINOGEN DEAMINASE"/>
    <property type="match status" value="1"/>
</dbReference>
<proteinExistence type="inferred from homology"/>
<evidence type="ECO:0000256" key="4">
    <source>
        <dbReference type="ARBA" id="ARBA00023244"/>
    </source>
</evidence>
<dbReference type="EC" id="2.5.1.61" evidence="5"/>
<comment type="similarity">
    <text evidence="2">Belongs to the HMBS family.</text>
</comment>
<dbReference type="PANTHER" id="PTHR11557:SF0">
    <property type="entry name" value="PORPHOBILINOGEN DEAMINASE"/>
    <property type="match status" value="1"/>
</dbReference>
<dbReference type="InterPro" id="IPR036803">
    <property type="entry name" value="Porphobilinogen_deaminase_C_sf"/>
</dbReference>
<keyword evidence="4" id="KW-0627">Porphyrin biosynthesis</keyword>
<organism evidence="8">
    <name type="scientific">Candidatus Methanophagaceae archaeon ANME-1 ERB6</name>
    <dbReference type="NCBI Taxonomy" id="2759912"/>
    <lineage>
        <taxon>Archaea</taxon>
        <taxon>Methanobacteriati</taxon>
        <taxon>Methanobacteriota</taxon>
        <taxon>Stenosarchaea group</taxon>
        <taxon>Methanomicrobia</taxon>
        <taxon>Candidatus Methanophagales</taxon>
        <taxon>Candidatus Methanophagaceae</taxon>
    </lineage>
</organism>
<dbReference type="GO" id="GO:0004418">
    <property type="term" value="F:hydroxymethylbilane synthase activity"/>
    <property type="evidence" value="ECO:0007669"/>
    <property type="project" value="UniProtKB-UniRule"/>
</dbReference>
<evidence type="ECO:0000259" key="7">
    <source>
        <dbReference type="Pfam" id="PF03900"/>
    </source>
</evidence>
<dbReference type="InterPro" id="IPR022417">
    <property type="entry name" value="Porphobilin_deaminase_N"/>
</dbReference>
<protein>
    <recommendedName>
        <fullName evidence="5">Hydroxymethylbilane synthase</fullName>
        <ecNumber evidence="5">2.5.1.61</ecNumber>
    </recommendedName>
</protein>
<evidence type="ECO:0000256" key="5">
    <source>
        <dbReference type="NCBIfam" id="TIGR00212"/>
    </source>
</evidence>
<evidence type="ECO:0000313" key="8">
    <source>
        <dbReference type="EMBL" id="QNO51122.1"/>
    </source>
</evidence>
<dbReference type="SUPFAM" id="SSF53850">
    <property type="entry name" value="Periplasmic binding protein-like II"/>
    <property type="match status" value="1"/>
</dbReference>
<reference evidence="8" key="1">
    <citation type="submission" date="2020-06" db="EMBL/GenBank/DDBJ databases">
        <title>Unique genomic features of the anaerobic methanotrophic archaea.</title>
        <authorList>
            <person name="Chadwick G.L."/>
            <person name="Skennerton C.T."/>
            <person name="Laso-Perez R."/>
            <person name="Leu A.O."/>
            <person name="Speth D.R."/>
            <person name="Yu H."/>
            <person name="Morgan-Lang C."/>
            <person name="Hatzenpichler R."/>
            <person name="Goudeau D."/>
            <person name="Malmstrom R."/>
            <person name="Brazelton W.J."/>
            <person name="Woyke T."/>
            <person name="Hallam S.J."/>
            <person name="Tyson G.W."/>
            <person name="Wegener G."/>
            <person name="Boetius A."/>
            <person name="Orphan V."/>
        </authorList>
    </citation>
    <scope>NUCLEOTIDE SEQUENCE</scope>
</reference>
<dbReference type="NCBIfam" id="TIGR00212">
    <property type="entry name" value="hemC"/>
    <property type="match status" value="1"/>
</dbReference>
<evidence type="ECO:0000256" key="1">
    <source>
        <dbReference type="ARBA" id="ARBA00001916"/>
    </source>
</evidence>
<gene>
    <name evidence="8" type="primary">hemC</name>
    <name evidence="8" type="ORF">OLNPMGDC_00013</name>
</gene>
<dbReference type="AlphaFoldDB" id="A0A7G9YSY8"/>
<feature type="domain" description="Porphobilinogen deaminase N-terminal" evidence="6">
    <location>
        <begin position="2"/>
        <end position="207"/>
    </location>
</feature>
<keyword evidence="3 8" id="KW-0808">Transferase</keyword>
<accession>A0A7G9YSY8</accession>
<dbReference type="Gene3D" id="3.40.190.10">
    <property type="entry name" value="Periplasmic binding protein-like II"/>
    <property type="match status" value="2"/>
</dbReference>
<dbReference type="InterPro" id="IPR022418">
    <property type="entry name" value="Porphobilinogen_deaminase_C"/>
</dbReference>
<comment type="cofactor">
    <cofactor evidence="1">
        <name>dipyrromethane</name>
        <dbReference type="ChEBI" id="CHEBI:60342"/>
    </cofactor>
</comment>
<name>A0A7G9YSY8_9EURY</name>
<dbReference type="GO" id="GO:0005737">
    <property type="term" value="C:cytoplasm"/>
    <property type="evidence" value="ECO:0007669"/>
    <property type="project" value="UniProtKB-UniRule"/>
</dbReference>
<evidence type="ECO:0000259" key="6">
    <source>
        <dbReference type="Pfam" id="PF01379"/>
    </source>
</evidence>
<dbReference type="PRINTS" id="PR00151">
    <property type="entry name" value="PORPHBDMNASE"/>
</dbReference>
<sequence>MIIGTRGSKLAILQTEKVCGRLKEAGLEHELTIQTVRSLGDAIMDRGLYEMPEKGVFVKKLDMLLLEGKIDIAVHSMKDIPLERDERLETSAVLPRDSPYDALVSTYRLEQMPDNAVIGTSSVRRKFQFLNYMDARQTNVRIKDIRGNVDTRIEKFRKGEYDGVILAEAGFERLGLDIDYERLDCDPFVPSPNQGIIAVVTRRGSKESEILSKIDDERTRMEAEVENEVLKVIGGGCSIPVGVHAHTRGKESGDKIDLSVYVYADAGAGGSREAYILEKCVLSGYKDKSKRLEEARNFTQNLAQRFLGFSQPQNAENQGTGNDC</sequence>
<evidence type="ECO:0000256" key="2">
    <source>
        <dbReference type="ARBA" id="ARBA00005638"/>
    </source>
</evidence>